<dbReference type="Proteomes" id="UP000053477">
    <property type="component" value="Unassembled WGS sequence"/>
</dbReference>
<sequence>MQFSFSVFVAAALSVIPAMVNAQSSCGSGQIELGVTGSNQVIIFANDCGVIDQTEPGNTAACNNGFIEGTNIICNNGDITLINTPGGQFGGCVQSSNACGIVEDAICCRSV</sequence>
<organism evidence="2 3">
    <name type="scientific">Schizopora paradoxa</name>
    <dbReference type="NCBI Taxonomy" id="27342"/>
    <lineage>
        <taxon>Eukaryota</taxon>
        <taxon>Fungi</taxon>
        <taxon>Dikarya</taxon>
        <taxon>Basidiomycota</taxon>
        <taxon>Agaricomycotina</taxon>
        <taxon>Agaricomycetes</taxon>
        <taxon>Hymenochaetales</taxon>
        <taxon>Schizoporaceae</taxon>
        <taxon>Schizopora</taxon>
    </lineage>
</organism>
<dbReference type="InParanoid" id="A0A0H2RZP2"/>
<evidence type="ECO:0000256" key="1">
    <source>
        <dbReference type="SAM" id="SignalP"/>
    </source>
</evidence>
<feature type="chain" id="PRO_5005201929" evidence="1">
    <location>
        <begin position="23"/>
        <end position="111"/>
    </location>
</feature>
<dbReference type="OrthoDB" id="3320700at2759"/>
<feature type="signal peptide" evidence="1">
    <location>
        <begin position="1"/>
        <end position="22"/>
    </location>
</feature>
<protein>
    <submittedName>
        <fullName evidence="2">Uncharacterized protein</fullName>
    </submittedName>
</protein>
<proteinExistence type="predicted"/>
<gene>
    <name evidence="2" type="ORF">SCHPADRAFT_939077</name>
</gene>
<keyword evidence="1" id="KW-0732">Signal</keyword>
<evidence type="ECO:0000313" key="3">
    <source>
        <dbReference type="Proteomes" id="UP000053477"/>
    </source>
</evidence>
<dbReference type="EMBL" id="KQ085936">
    <property type="protein sequence ID" value="KLO14938.1"/>
    <property type="molecule type" value="Genomic_DNA"/>
</dbReference>
<evidence type="ECO:0000313" key="2">
    <source>
        <dbReference type="EMBL" id="KLO14938.1"/>
    </source>
</evidence>
<accession>A0A0H2RZP2</accession>
<name>A0A0H2RZP2_9AGAM</name>
<keyword evidence="3" id="KW-1185">Reference proteome</keyword>
<dbReference type="AlphaFoldDB" id="A0A0H2RZP2"/>
<reference evidence="2 3" key="1">
    <citation type="submission" date="2015-04" db="EMBL/GenBank/DDBJ databases">
        <title>Complete genome sequence of Schizopora paradoxa KUC8140, a cosmopolitan wood degrader in East Asia.</title>
        <authorList>
            <consortium name="DOE Joint Genome Institute"/>
            <person name="Min B."/>
            <person name="Park H."/>
            <person name="Jang Y."/>
            <person name="Kim J.-J."/>
            <person name="Kim K.H."/>
            <person name="Pangilinan J."/>
            <person name="Lipzen A."/>
            <person name="Riley R."/>
            <person name="Grigoriev I.V."/>
            <person name="Spatafora J.W."/>
            <person name="Choi I.-G."/>
        </authorList>
    </citation>
    <scope>NUCLEOTIDE SEQUENCE [LARGE SCALE GENOMIC DNA]</scope>
    <source>
        <strain evidence="2 3">KUC8140</strain>
    </source>
</reference>